<feature type="transmembrane region" description="Helical" evidence="1">
    <location>
        <begin position="280"/>
        <end position="302"/>
    </location>
</feature>
<dbReference type="PANTHER" id="PTHR36844">
    <property type="entry name" value="PROTEASE PRSW"/>
    <property type="match status" value="1"/>
</dbReference>
<feature type="transmembrane region" description="Helical" evidence="1">
    <location>
        <begin position="105"/>
        <end position="129"/>
    </location>
</feature>
<dbReference type="EMBL" id="LSRX01000576">
    <property type="protein sequence ID" value="OLP93543.1"/>
    <property type="molecule type" value="Genomic_DNA"/>
</dbReference>
<dbReference type="OrthoDB" id="10017393at2759"/>
<feature type="transmembrane region" description="Helical" evidence="1">
    <location>
        <begin position="351"/>
        <end position="371"/>
    </location>
</feature>
<protein>
    <submittedName>
        <fullName evidence="2">Protease PrsW</fullName>
    </submittedName>
</protein>
<feature type="transmembrane region" description="Helical" evidence="1">
    <location>
        <begin position="314"/>
        <end position="331"/>
    </location>
</feature>
<keyword evidence="2" id="KW-0645">Protease</keyword>
<feature type="transmembrane region" description="Helical" evidence="1">
    <location>
        <begin position="166"/>
        <end position="186"/>
    </location>
</feature>
<dbReference type="Gene3D" id="2.60.120.920">
    <property type="match status" value="1"/>
</dbReference>
<gene>
    <name evidence="2" type="primary">prsW</name>
    <name evidence="2" type="ORF">AK812_SmicGene24530</name>
</gene>
<keyword evidence="3" id="KW-1185">Reference proteome</keyword>
<keyword evidence="1" id="KW-1133">Transmembrane helix</keyword>
<organism evidence="2 3">
    <name type="scientific">Symbiodinium microadriaticum</name>
    <name type="common">Dinoflagellate</name>
    <name type="synonym">Zooxanthella microadriatica</name>
    <dbReference type="NCBI Taxonomy" id="2951"/>
    <lineage>
        <taxon>Eukaryota</taxon>
        <taxon>Sar</taxon>
        <taxon>Alveolata</taxon>
        <taxon>Dinophyceae</taxon>
        <taxon>Suessiales</taxon>
        <taxon>Symbiodiniaceae</taxon>
        <taxon>Symbiodinium</taxon>
    </lineage>
</organism>
<sequence length="565" mass="61403">MRDGNEKALVGSVHPSPERLWVGPELSDRQLGQHGLTHTLTACPGVPPNSLVELKSFGQRLWVRTPLEDWEPGTALTAWYEVGEVFPLSGIQVEPLPPSFFTTSCLGWGVSIFVTLAFCTALCVLPYVLLPPLGLALLSFVPVLVFGSFVQVYFQKSVKLSQMAISFFEAIAWLMPLISIILIIYFPLGWRDWVSDCEEVSEASLASEVEVDCLGKRAIQAYLMTAFLEELLKYVCVRRILWFPFVADPTALCCYGGCAGLGFAALENVLYVGTGSLATALLRAGTAVPNHLIYGLLHGAFLSEQRFSLKQRSCPSFILTPMLPMILHGSHNFSIAVRLGLNRCQYVDLRLGLAAMLLVALSAVCTLRVALMRLQWLQFPMLNVHELIKAGVGTGTFEATADEQCLVVSSLCACTAGKWYFETVIGPRTSSYRIGVLQPESGLTHQPGGKEASWGFAAEGIWQGGKLVQQRTVPAHAILGVLLNLDDGLLEFTVDGVATEQVSIDASAAWLPAWGFAGTLGIRLDGRFAFDPPLGFLPIRRAGLQDGQALPQVVGILLSDSQSEL</sequence>
<name>A0A1Q9DEA2_SYMMI</name>
<evidence type="ECO:0000313" key="2">
    <source>
        <dbReference type="EMBL" id="OLP93543.1"/>
    </source>
</evidence>
<reference evidence="2 3" key="1">
    <citation type="submission" date="2016-02" db="EMBL/GenBank/DDBJ databases">
        <title>Genome analysis of coral dinoflagellate symbionts highlights evolutionary adaptations to a symbiotic lifestyle.</title>
        <authorList>
            <person name="Aranda M."/>
            <person name="Li Y."/>
            <person name="Liew Y.J."/>
            <person name="Baumgarten S."/>
            <person name="Simakov O."/>
            <person name="Wilson M."/>
            <person name="Piel J."/>
            <person name="Ashoor H."/>
            <person name="Bougouffa S."/>
            <person name="Bajic V.B."/>
            <person name="Ryu T."/>
            <person name="Ravasi T."/>
            <person name="Bayer T."/>
            <person name="Micklem G."/>
            <person name="Kim H."/>
            <person name="Bhak J."/>
            <person name="Lajeunesse T.C."/>
            <person name="Voolstra C.R."/>
        </authorList>
    </citation>
    <scope>NUCLEOTIDE SEQUENCE [LARGE SCALE GENOMIC DNA]</scope>
    <source>
        <strain evidence="2 3">CCMP2467</strain>
    </source>
</reference>
<keyword evidence="1" id="KW-0812">Transmembrane</keyword>
<dbReference type="InterPro" id="IPR026898">
    <property type="entry name" value="PrsW"/>
</dbReference>
<proteinExistence type="predicted"/>
<dbReference type="SUPFAM" id="SSF49899">
    <property type="entry name" value="Concanavalin A-like lectins/glucanases"/>
    <property type="match status" value="1"/>
</dbReference>
<dbReference type="InterPro" id="IPR043136">
    <property type="entry name" value="B30.2/SPRY_sf"/>
</dbReference>
<accession>A0A1Q9DEA2</accession>
<feature type="transmembrane region" description="Helical" evidence="1">
    <location>
        <begin position="135"/>
        <end position="154"/>
    </location>
</feature>
<keyword evidence="2" id="KW-0378">Hydrolase</keyword>
<dbReference type="Proteomes" id="UP000186817">
    <property type="component" value="Unassembled WGS sequence"/>
</dbReference>
<dbReference type="Pfam" id="PF13367">
    <property type="entry name" value="PrsW-protease"/>
    <property type="match status" value="1"/>
</dbReference>
<comment type="caution">
    <text evidence="2">The sequence shown here is derived from an EMBL/GenBank/DDBJ whole genome shotgun (WGS) entry which is preliminary data.</text>
</comment>
<dbReference type="PANTHER" id="PTHR36844:SF1">
    <property type="entry name" value="PROTEASE PRSW"/>
    <property type="match status" value="1"/>
</dbReference>
<dbReference type="InterPro" id="IPR013320">
    <property type="entry name" value="ConA-like_dom_sf"/>
</dbReference>
<keyword evidence="1" id="KW-0472">Membrane</keyword>
<evidence type="ECO:0000313" key="3">
    <source>
        <dbReference type="Proteomes" id="UP000186817"/>
    </source>
</evidence>
<dbReference type="GO" id="GO:0006508">
    <property type="term" value="P:proteolysis"/>
    <property type="evidence" value="ECO:0007669"/>
    <property type="project" value="UniProtKB-KW"/>
</dbReference>
<dbReference type="GO" id="GO:0008233">
    <property type="term" value="F:peptidase activity"/>
    <property type="evidence" value="ECO:0007669"/>
    <property type="project" value="UniProtKB-KW"/>
</dbReference>
<evidence type="ECO:0000256" key="1">
    <source>
        <dbReference type="SAM" id="Phobius"/>
    </source>
</evidence>
<dbReference type="AlphaFoldDB" id="A0A1Q9DEA2"/>